<name>A0ABD2Z9A9_9GENT</name>
<dbReference type="AlphaFoldDB" id="A0ABD2Z9A9"/>
<dbReference type="Proteomes" id="UP001630127">
    <property type="component" value="Unassembled WGS sequence"/>
</dbReference>
<sequence length="97" mass="11436">MEEAEPLLLTFVLGCYQPVSKFECRGFKWTIQGHEFVTDVRIVELRECDMVIGRNWLSSYCTLQLTWNNVIVFEEEEEVVLQIEEDQLSCAKDKQEE</sequence>
<comment type="caution">
    <text evidence="1">The sequence shown here is derived from an EMBL/GenBank/DDBJ whole genome shotgun (WGS) entry which is preliminary data.</text>
</comment>
<dbReference type="Gene3D" id="2.40.70.10">
    <property type="entry name" value="Acid Proteases"/>
    <property type="match status" value="1"/>
</dbReference>
<dbReference type="EMBL" id="JBJUIK010000010">
    <property type="protein sequence ID" value="KAL3516057.1"/>
    <property type="molecule type" value="Genomic_DNA"/>
</dbReference>
<reference evidence="1 2" key="1">
    <citation type="submission" date="2024-11" db="EMBL/GenBank/DDBJ databases">
        <title>A near-complete genome assembly of Cinchona calisaya.</title>
        <authorList>
            <person name="Lian D.C."/>
            <person name="Zhao X.W."/>
            <person name="Wei L."/>
        </authorList>
    </citation>
    <scope>NUCLEOTIDE SEQUENCE [LARGE SCALE GENOMIC DNA]</scope>
    <source>
        <tissue evidence="1">Nenye</tissue>
    </source>
</reference>
<evidence type="ECO:0000313" key="2">
    <source>
        <dbReference type="Proteomes" id="UP001630127"/>
    </source>
</evidence>
<organism evidence="1 2">
    <name type="scientific">Cinchona calisaya</name>
    <dbReference type="NCBI Taxonomy" id="153742"/>
    <lineage>
        <taxon>Eukaryota</taxon>
        <taxon>Viridiplantae</taxon>
        <taxon>Streptophyta</taxon>
        <taxon>Embryophyta</taxon>
        <taxon>Tracheophyta</taxon>
        <taxon>Spermatophyta</taxon>
        <taxon>Magnoliopsida</taxon>
        <taxon>eudicotyledons</taxon>
        <taxon>Gunneridae</taxon>
        <taxon>Pentapetalae</taxon>
        <taxon>asterids</taxon>
        <taxon>lamiids</taxon>
        <taxon>Gentianales</taxon>
        <taxon>Rubiaceae</taxon>
        <taxon>Cinchonoideae</taxon>
        <taxon>Cinchoneae</taxon>
        <taxon>Cinchona</taxon>
    </lineage>
</organism>
<proteinExistence type="predicted"/>
<accession>A0ABD2Z9A9</accession>
<evidence type="ECO:0000313" key="1">
    <source>
        <dbReference type="EMBL" id="KAL3516057.1"/>
    </source>
</evidence>
<gene>
    <name evidence="1" type="ORF">ACH5RR_022959</name>
</gene>
<dbReference type="Pfam" id="PF08284">
    <property type="entry name" value="RVP_2"/>
    <property type="match status" value="1"/>
</dbReference>
<keyword evidence="2" id="KW-1185">Reference proteome</keyword>
<dbReference type="InterPro" id="IPR021109">
    <property type="entry name" value="Peptidase_aspartic_dom_sf"/>
</dbReference>
<protein>
    <submittedName>
        <fullName evidence="1">Uncharacterized protein</fullName>
    </submittedName>
</protein>